<sequence>MSTTRTSARERLLDAAGELFYRDGIRAVGIDAVIARAGVAKMSLYKHFRSKDELVVAYLERREQRWREHFETQARGMTGTPAERVLAVFDVLARWTERENPRGCAFINAYAELADADHPGVAIARADKQWLRDHLAELVAGSDPDGLLGSQLFLLLEGALVTTAMDSVEDAMAAARSAAERLLDTARVA</sequence>
<name>A0ABN3VE89_9PSEU</name>
<feature type="DNA-binding region" description="H-T-H motif" evidence="4">
    <location>
        <begin position="29"/>
        <end position="48"/>
    </location>
</feature>
<dbReference type="EMBL" id="BAAAUX010000014">
    <property type="protein sequence ID" value="GAA2794682.1"/>
    <property type="molecule type" value="Genomic_DNA"/>
</dbReference>
<evidence type="ECO:0000256" key="1">
    <source>
        <dbReference type="ARBA" id="ARBA00023015"/>
    </source>
</evidence>
<dbReference type="PROSITE" id="PS50977">
    <property type="entry name" value="HTH_TETR_2"/>
    <property type="match status" value="1"/>
</dbReference>
<reference evidence="6 7" key="1">
    <citation type="journal article" date="2019" name="Int. J. Syst. Evol. Microbiol.">
        <title>The Global Catalogue of Microorganisms (GCM) 10K type strain sequencing project: providing services to taxonomists for standard genome sequencing and annotation.</title>
        <authorList>
            <consortium name="The Broad Institute Genomics Platform"/>
            <consortium name="The Broad Institute Genome Sequencing Center for Infectious Disease"/>
            <person name="Wu L."/>
            <person name="Ma J."/>
        </authorList>
    </citation>
    <scope>NUCLEOTIDE SEQUENCE [LARGE SCALE GENOMIC DNA]</scope>
    <source>
        <strain evidence="6 7">JCM 9383</strain>
    </source>
</reference>
<dbReference type="InterPro" id="IPR001647">
    <property type="entry name" value="HTH_TetR"/>
</dbReference>
<evidence type="ECO:0000256" key="4">
    <source>
        <dbReference type="PROSITE-ProRule" id="PRU00335"/>
    </source>
</evidence>
<dbReference type="Proteomes" id="UP001500979">
    <property type="component" value="Unassembled WGS sequence"/>
</dbReference>
<evidence type="ECO:0000256" key="3">
    <source>
        <dbReference type="ARBA" id="ARBA00023163"/>
    </source>
</evidence>
<evidence type="ECO:0000313" key="7">
    <source>
        <dbReference type="Proteomes" id="UP001500979"/>
    </source>
</evidence>
<protein>
    <submittedName>
        <fullName evidence="6">TetR/AcrR family transcriptional regulator</fullName>
    </submittedName>
</protein>
<proteinExistence type="predicted"/>
<dbReference type="PANTHER" id="PTHR47506">
    <property type="entry name" value="TRANSCRIPTIONAL REGULATORY PROTEIN"/>
    <property type="match status" value="1"/>
</dbReference>
<comment type="caution">
    <text evidence="6">The sequence shown here is derived from an EMBL/GenBank/DDBJ whole genome shotgun (WGS) entry which is preliminary data.</text>
</comment>
<keyword evidence="7" id="KW-1185">Reference proteome</keyword>
<keyword evidence="3" id="KW-0804">Transcription</keyword>
<dbReference type="PANTHER" id="PTHR47506:SF1">
    <property type="entry name" value="HTH-TYPE TRANSCRIPTIONAL REGULATOR YJDC"/>
    <property type="match status" value="1"/>
</dbReference>
<dbReference type="Gene3D" id="1.10.357.10">
    <property type="entry name" value="Tetracycline Repressor, domain 2"/>
    <property type="match status" value="1"/>
</dbReference>
<dbReference type="SUPFAM" id="SSF46689">
    <property type="entry name" value="Homeodomain-like"/>
    <property type="match status" value="1"/>
</dbReference>
<keyword evidence="2 4" id="KW-0238">DNA-binding</keyword>
<organism evidence="6 7">
    <name type="scientific">Saccharopolyspora taberi</name>
    <dbReference type="NCBI Taxonomy" id="60895"/>
    <lineage>
        <taxon>Bacteria</taxon>
        <taxon>Bacillati</taxon>
        <taxon>Actinomycetota</taxon>
        <taxon>Actinomycetes</taxon>
        <taxon>Pseudonocardiales</taxon>
        <taxon>Pseudonocardiaceae</taxon>
        <taxon>Saccharopolyspora</taxon>
    </lineage>
</organism>
<dbReference type="InterPro" id="IPR009057">
    <property type="entry name" value="Homeodomain-like_sf"/>
</dbReference>
<dbReference type="RefSeq" id="WP_344680474.1">
    <property type="nucleotide sequence ID" value="NZ_BAAAUX010000014.1"/>
</dbReference>
<keyword evidence="1" id="KW-0805">Transcription regulation</keyword>
<evidence type="ECO:0000259" key="5">
    <source>
        <dbReference type="PROSITE" id="PS50977"/>
    </source>
</evidence>
<feature type="domain" description="HTH tetR-type" evidence="5">
    <location>
        <begin position="6"/>
        <end position="66"/>
    </location>
</feature>
<evidence type="ECO:0000313" key="6">
    <source>
        <dbReference type="EMBL" id="GAA2794682.1"/>
    </source>
</evidence>
<accession>A0ABN3VE89</accession>
<dbReference type="SUPFAM" id="SSF48498">
    <property type="entry name" value="Tetracyclin repressor-like, C-terminal domain"/>
    <property type="match status" value="1"/>
</dbReference>
<dbReference type="InterPro" id="IPR036271">
    <property type="entry name" value="Tet_transcr_reg_TetR-rel_C_sf"/>
</dbReference>
<dbReference type="PRINTS" id="PR00455">
    <property type="entry name" value="HTHTETR"/>
</dbReference>
<evidence type="ECO:0000256" key="2">
    <source>
        <dbReference type="ARBA" id="ARBA00023125"/>
    </source>
</evidence>
<gene>
    <name evidence="6" type="ORF">GCM10010470_32040</name>
</gene>
<dbReference type="Pfam" id="PF00440">
    <property type="entry name" value="TetR_N"/>
    <property type="match status" value="1"/>
</dbReference>